<dbReference type="PANTHER" id="PTHR22930">
    <property type="match status" value="1"/>
</dbReference>
<dbReference type="Pfam" id="PF13359">
    <property type="entry name" value="DDE_Tnp_4"/>
    <property type="match status" value="1"/>
</dbReference>
<dbReference type="Proteomes" id="UP000821866">
    <property type="component" value="Chromosome 3"/>
</dbReference>
<evidence type="ECO:0000256" key="7">
    <source>
        <dbReference type="ARBA" id="ARBA00023242"/>
    </source>
</evidence>
<gene>
    <name evidence="9" type="ORF">HPB51_021045</name>
</gene>
<comment type="subcellular location">
    <subcellularLocation>
        <location evidence="2">Nucleus</location>
    </subcellularLocation>
</comment>
<protein>
    <recommendedName>
        <fullName evidence="8">DDE Tnp4 domain-containing protein</fullName>
    </recommendedName>
</protein>
<dbReference type="EMBL" id="JABSTU010000005">
    <property type="protein sequence ID" value="KAH8031856.1"/>
    <property type="molecule type" value="Genomic_DNA"/>
</dbReference>
<name>A0A9J6ECR5_RHIMP</name>
<reference evidence="9" key="2">
    <citation type="submission" date="2021-09" db="EMBL/GenBank/DDBJ databases">
        <authorList>
            <person name="Jia N."/>
            <person name="Wang J."/>
            <person name="Shi W."/>
            <person name="Du L."/>
            <person name="Sun Y."/>
            <person name="Zhan W."/>
            <person name="Jiang J."/>
            <person name="Wang Q."/>
            <person name="Zhang B."/>
            <person name="Ji P."/>
            <person name="Sakyi L.B."/>
            <person name="Cui X."/>
            <person name="Yuan T."/>
            <person name="Jiang B."/>
            <person name="Yang W."/>
            <person name="Lam T.T.-Y."/>
            <person name="Chang Q."/>
            <person name="Ding S."/>
            <person name="Wang X."/>
            <person name="Zhu J."/>
            <person name="Ruan X."/>
            <person name="Zhao L."/>
            <person name="Wei J."/>
            <person name="Que T."/>
            <person name="Du C."/>
            <person name="Cheng J."/>
            <person name="Dai P."/>
            <person name="Han X."/>
            <person name="Huang E."/>
            <person name="Gao Y."/>
            <person name="Liu J."/>
            <person name="Shao H."/>
            <person name="Ye R."/>
            <person name="Li L."/>
            <person name="Wei W."/>
            <person name="Wang X."/>
            <person name="Wang C."/>
            <person name="Huo Q."/>
            <person name="Li W."/>
            <person name="Guo W."/>
            <person name="Chen H."/>
            <person name="Chen S."/>
            <person name="Zhou L."/>
            <person name="Zhou L."/>
            <person name="Ni X."/>
            <person name="Tian J."/>
            <person name="Zhou Y."/>
            <person name="Sheng Y."/>
            <person name="Liu T."/>
            <person name="Pan Y."/>
            <person name="Xia L."/>
            <person name="Li J."/>
            <person name="Zhao F."/>
            <person name="Cao W."/>
        </authorList>
    </citation>
    <scope>NUCLEOTIDE SEQUENCE</scope>
    <source>
        <strain evidence="9">Rmic-2018</strain>
        <tissue evidence="9">Larvae</tissue>
    </source>
</reference>
<dbReference type="VEuPathDB" id="VectorBase:LOC119167249"/>
<evidence type="ECO:0000256" key="6">
    <source>
        <dbReference type="ARBA" id="ARBA00022801"/>
    </source>
</evidence>
<evidence type="ECO:0000256" key="2">
    <source>
        <dbReference type="ARBA" id="ARBA00004123"/>
    </source>
</evidence>
<dbReference type="GO" id="GO:0016787">
    <property type="term" value="F:hydrolase activity"/>
    <property type="evidence" value="ECO:0007669"/>
    <property type="project" value="UniProtKB-KW"/>
</dbReference>
<sequence>MADGMDGSATSLSLSSSFCYSIATALSRKAQVQTRVIRRTVNKLFRIPAKRPKVVGFIKDVVRQYSDHEFRRHFRLARPVAEKLVAEFAVSYAANKTCMRDVASSFGMSESTVYRVLQRVAQFLMTLGPSVIKFPADLENLTSSFEKVSGMPAVIGCIDGSYVKIQCPTNKFASTYCNRHHYLSLTLQAVCDHKRRFLDAFTGTSSKMHDSHVFSLSPLSKNIASVCQGRYHILGDAAYPLREHLLTPYRGYGAMNKQQKGFNFKFSGTRVLIESAVSTLKKRFRQLMYLELHSIHWLNKFIVSCCILHNLCIDYGDEEPDDDNDDDGAPNAIQWENCTDNHSYKTDEERALHKLGEIKRAKVLTKLLRGDCGK</sequence>
<proteinExistence type="inferred from homology"/>
<keyword evidence="6" id="KW-0378">Hydrolase</keyword>
<organism evidence="9 10">
    <name type="scientific">Rhipicephalus microplus</name>
    <name type="common">Cattle tick</name>
    <name type="synonym">Boophilus microplus</name>
    <dbReference type="NCBI Taxonomy" id="6941"/>
    <lineage>
        <taxon>Eukaryota</taxon>
        <taxon>Metazoa</taxon>
        <taxon>Ecdysozoa</taxon>
        <taxon>Arthropoda</taxon>
        <taxon>Chelicerata</taxon>
        <taxon>Arachnida</taxon>
        <taxon>Acari</taxon>
        <taxon>Parasitiformes</taxon>
        <taxon>Ixodida</taxon>
        <taxon>Ixodoidea</taxon>
        <taxon>Ixodidae</taxon>
        <taxon>Rhipicephalinae</taxon>
        <taxon>Rhipicephalus</taxon>
        <taxon>Boophilus</taxon>
    </lineage>
</organism>
<comment type="cofactor">
    <cofactor evidence="1">
        <name>a divalent metal cation</name>
        <dbReference type="ChEBI" id="CHEBI:60240"/>
    </cofactor>
</comment>
<accession>A0A9J6ECR5</accession>
<keyword evidence="4" id="KW-0540">Nuclease</keyword>
<dbReference type="GO" id="GO:0046872">
    <property type="term" value="F:metal ion binding"/>
    <property type="evidence" value="ECO:0007669"/>
    <property type="project" value="UniProtKB-KW"/>
</dbReference>
<evidence type="ECO:0000256" key="4">
    <source>
        <dbReference type="ARBA" id="ARBA00022722"/>
    </source>
</evidence>
<dbReference type="GO" id="GO:0004518">
    <property type="term" value="F:nuclease activity"/>
    <property type="evidence" value="ECO:0007669"/>
    <property type="project" value="UniProtKB-KW"/>
</dbReference>
<dbReference type="InterPro" id="IPR045249">
    <property type="entry name" value="HARBI1-like"/>
</dbReference>
<evidence type="ECO:0000256" key="3">
    <source>
        <dbReference type="ARBA" id="ARBA00006958"/>
    </source>
</evidence>
<evidence type="ECO:0000256" key="5">
    <source>
        <dbReference type="ARBA" id="ARBA00022723"/>
    </source>
</evidence>
<evidence type="ECO:0000313" key="9">
    <source>
        <dbReference type="EMBL" id="KAH8031856.1"/>
    </source>
</evidence>
<feature type="domain" description="DDE Tnp4" evidence="8">
    <location>
        <begin position="158"/>
        <end position="310"/>
    </location>
</feature>
<comment type="caution">
    <text evidence="9">The sequence shown here is derived from an EMBL/GenBank/DDBJ whole genome shotgun (WGS) entry which is preliminary data.</text>
</comment>
<dbReference type="InterPro" id="IPR027806">
    <property type="entry name" value="HARBI1_dom"/>
</dbReference>
<keyword evidence="5" id="KW-0479">Metal-binding</keyword>
<dbReference type="PANTHER" id="PTHR22930:SF85">
    <property type="entry name" value="GH03217P-RELATED"/>
    <property type="match status" value="1"/>
</dbReference>
<evidence type="ECO:0000256" key="1">
    <source>
        <dbReference type="ARBA" id="ARBA00001968"/>
    </source>
</evidence>
<dbReference type="GO" id="GO:0005634">
    <property type="term" value="C:nucleus"/>
    <property type="evidence" value="ECO:0007669"/>
    <property type="project" value="UniProtKB-SubCell"/>
</dbReference>
<keyword evidence="7" id="KW-0539">Nucleus</keyword>
<dbReference type="AlphaFoldDB" id="A0A9J6ECR5"/>
<keyword evidence="10" id="KW-1185">Reference proteome</keyword>
<evidence type="ECO:0000313" key="10">
    <source>
        <dbReference type="Proteomes" id="UP000821866"/>
    </source>
</evidence>
<comment type="similarity">
    <text evidence="3">Belongs to the HARBI1 family.</text>
</comment>
<reference evidence="9" key="1">
    <citation type="journal article" date="2020" name="Cell">
        <title>Large-Scale Comparative Analyses of Tick Genomes Elucidate Their Genetic Diversity and Vector Capacities.</title>
        <authorList>
            <consortium name="Tick Genome and Microbiome Consortium (TIGMIC)"/>
            <person name="Jia N."/>
            <person name="Wang J."/>
            <person name="Shi W."/>
            <person name="Du L."/>
            <person name="Sun Y."/>
            <person name="Zhan W."/>
            <person name="Jiang J.F."/>
            <person name="Wang Q."/>
            <person name="Zhang B."/>
            <person name="Ji P."/>
            <person name="Bell-Sakyi L."/>
            <person name="Cui X.M."/>
            <person name="Yuan T.T."/>
            <person name="Jiang B.G."/>
            <person name="Yang W.F."/>
            <person name="Lam T.T."/>
            <person name="Chang Q.C."/>
            <person name="Ding S.J."/>
            <person name="Wang X.J."/>
            <person name="Zhu J.G."/>
            <person name="Ruan X.D."/>
            <person name="Zhao L."/>
            <person name="Wei J.T."/>
            <person name="Ye R.Z."/>
            <person name="Que T.C."/>
            <person name="Du C.H."/>
            <person name="Zhou Y.H."/>
            <person name="Cheng J.X."/>
            <person name="Dai P.F."/>
            <person name="Guo W.B."/>
            <person name="Han X.H."/>
            <person name="Huang E.J."/>
            <person name="Li L.F."/>
            <person name="Wei W."/>
            <person name="Gao Y.C."/>
            <person name="Liu J.Z."/>
            <person name="Shao H.Z."/>
            <person name="Wang X."/>
            <person name="Wang C.C."/>
            <person name="Yang T.C."/>
            <person name="Huo Q.B."/>
            <person name="Li W."/>
            <person name="Chen H.Y."/>
            <person name="Chen S.E."/>
            <person name="Zhou L.G."/>
            <person name="Ni X.B."/>
            <person name="Tian J.H."/>
            <person name="Sheng Y."/>
            <person name="Liu T."/>
            <person name="Pan Y.S."/>
            <person name="Xia L.Y."/>
            <person name="Li J."/>
            <person name="Zhao F."/>
            <person name="Cao W.C."/>
        </authorList>
    </citation>
    <scope>NUCLEOTIDE SEQUENCE</scope>
    <source>
        <strain evidence="9">Rmic-2018</strain>
    </source>
</reference>
<evidence type="ECO:0000259" key="8">
    <source>
        <dbReference type="Pfam" id="PF13359"/>
    </source>
</evidence>